<evidence type="ECO:0000313" key="1">
    <source>
        <dbReference type="EMBL" id="KAF1984906.1"/>
    </source>
</evidence>
<sequence length="162" mass="17547">MPGLPRLDERDTDDLSTAATRDWTRGRRADVAANVIFLLRTLDVTGALPRNIVFDASSNNSAYVKRTKGPKAVTCAAEFTVSQHGVASAWVGAWAKTAMASDAPPHICWSVVVFGSRLSLSAWLGHLICSLAEVLELQMIISPHEKDSDPWANRLVLAVCFG</sequence>
<name>A0A6G1GVC5_9PEZI</name>
<evidence type="ECO:0000313" key="2">
    <source>
        <dbReference type="Proteomes" id="UP000800041"/>
    </source>
</evidence>
<dbReference type="EMBL" id="ML977165">
    <property type="protein sequence ID" value="KAF1984906.1"/>
    <property type="molecule type" value="Genomic_DNA"/>
</dbReference>
<keyword evidence="2" id="KW-1185">Reference proteome</keyword>
<protein>
    <submittedName>
        <fullName evidence="1">Uncharacterized protein</fullName>
    </submittedName>
</protein>
<dbReference type="AlphaFoldDB" id="A0A6G1GVC5"/>
<gene>
    <name evidence="1" type="ORF">K402DRAFT_422518</name>
</gene>
<proteinExistence type="predicted"/>
<organism evidence="1 2">
    <name type="scientific">Aulographum hederae CBS 113979</name>
    <dbReference type="NCBI Taxonomy" id="1176131"/>
    <lineage>
        <taxon>Eukaryota</taxon>
        <taxon>Fungi</taxon>
        <taxon>Dikarya</taxon>
        <taxon>Ascomycota</taxon>
        <taxon>Pezizomycotina</taxon>
        <taxon>Dothideomycetes</taxon>
        <taxon>Pleosporomycetidae</taxon>
        <taxon>Aulographales</taxon>
        <taxon>Aulographaceae</taxon>
    </lineage>
</organism>
<accession>A0A6G1GVC5</accession>
<reference evidence="1" key="1">
    <citation type="journal article" date="2020" name="Stud. Mycol.">
        <title>101 Dothideomycetes genomes: a test case for predicting lifestyles and emergence of pathogens.</title>
        <authorList>
            <person name="Haridas S."/>
            <person name="Albert R."/>
            <person name="Binder M."/>
            <person name="Bloem J."/>
            <person name="Labutti K."/>
            <person name="Salamov A."/>
            <person name="Andreopoulos B."/>
            <person name="Baker S."/>
            <person name="Barry K."/>
            <person name="Bills G."/>
            <person name="Bluhm B."/>
            <person name="Cannon C."/>
            <person name="Castanera R."/>
            <person name="Culley D."/>
            <person name="Daum C."/>
            <person name="Ezra D."/>
            <person name="Gonzalez J."/>
            <person name="Henrissat B."/>
            <person name="Kuo A."/>
            <person name="Liang C."/>
            <person name="Lipzen A."/>
            <person name="Lutzoni F."/>
            <person name="Magnuson J."/>
            <person name="Mondo S."/>
            <person name="Nolan M."/>
            <person name="Ohm R."/>
            <person name="Pangilinan J."/>
            <person name="Park H.-J."/>
            <person name="Ramirez L."/>
            <person name="Alfaro M."/>
            <person name="Sun H."/>
            <person name="Tritt A."/>
            <person name="Yoshinaga Y."/>
            <person name="Zwiers L.-H."/>
            <person name="Turgeon B."/>
            <person name="Goodwin S."/>
            <person name="Spatafora J."/>
            <person name="Crous P."/>
            <person name="Grigoriev I."/>
        </authorList>
    </citation>
    <scope>NUCLEOTIDE SEQUENCE</scope>
    <source>
        <strain evidence="1">CBS 113979</strain>
    </source>
</reference>
<dbReference type="Proteomes" id="UP000800041">
    <property type="component" value="Unassembled WGS sequence"/>
</dbReference>